<name>A0ABP0KHU3_9DINO</name>
<protein>
    <submittedName>
        <fullName evidence="13">Uncharacterized protein</fullName>
    </submittedName>
</protein>
<keyword evidence="3" id="KW-1133">Transmembrane helix</keyword>
<evidence type="ECO:0000313" key="13">
    <source>
        <dbReference type="EMBL" id="CAK9026365.1"/>
    </source>
</evidence>
<evidence type="ECO:0000256" key="5">
    <source>
        <dbReference type="ARBA" id="ARBA00023136"/>
    </source>
</evidence>
<dbReference type="Gene3D" id="2.10.50.10">
    <property type="entry name" value="Tumor Necrosis Factor Receptor, subunit A, domain 2"/>
    <property type="match status" value="2"/>
</dbReference>
<accession>A0ABP0KHU3</accession>
<proteinExistence type="predicted"/>
<dbReference type="PANTHER" id="PTHR10519">
    <property type="entry name" value="GABA-B RECEPTOR"/>
    <property type="match status" value="1"/>
</dbReference>
<comment type="caution">
    <text evidence="13">The sequence shown here is derived from an EMBL/GenBank/DDBJ whole genome shotgun (WGS) entry which is preliminary data.</text>
</comment>
<keyword evidence="6" id="KW-0675">Receptor</keyword>
<dbReference type="Proteomes" id="UP001642484">
    <property type="component" value="Unassembled WGS sequence"/>
</dbReference>
<dbReference type="SUPFAM" id="SSF57184">
    <property type="entry name" value="Growth factor receptor domain"/>
    <property type="match status" value="1"/>
</dbReference>
<reference evidence="13 14" key="1">
    <citation type="submission" date="2024-02" db="EMBL/GenBank/DDBJ databases">
        <authorList>
            <person name="Chen Y."/>
            <person name="Shah S."/>
            <person name="Dougan E. K."/>
            <person name="Thang M."/>
            <person name="Chan C."/>
        </authorList>
    </citation>
    <scope>NUCLEOTIDE SEQUENCE [LARGE SCALE GENOMIC DNA]</scope>
</reference>
<dbReference type="Pfam" id="PF13675">
    <property type="entry name" value="PilJ"/>
    <property type="match status" value="1"/>
</dbReference>
<dbReference type="SMART" id="SM01411">
    <property type="entry name" value="Ephrin_rec_like"/>
    <property type="match status" value="2"/>
</dbReference>
<organism evidence="13 14">
    <name type="scientific">Durusdinium trenchii</name>
    <dbReference type="NCBI Taxonomy" id="1381693"/>
    <lineage>
        <taxon>Eukaryota</taxon>
        <taxon>Sar</taxon>
        <taxon>Alveolata</taxon>
        <taxon>Dinophyceae</taxon>
        <taxon>Suessiales</taxon>
        <taxon>Symbiodiniaceae</taxon>
        <taxon>Durusdinium</taxon>
    </lineage>
</organism>
<dbReference type="Pfam" id="PF07699">
    <property type="entry name" value="Ephrin_rec_like"/>
    <property type="match status" value="1"/>
</dbReference>
<keyword evidence="5" id="KW-0472">Membrane</keyword>
<evidence type="ECO:0000256" key="6">
    <source>
        <dbReference type="ARBA" id="ARBA00023170"/>
    </source>
</evidence>
<comment type="subcellular location">
    <subcellularLocation>
        <location evidence="1">Membrane</location>
        <topology evidence="1">Multi-pass membrane protein</topology>
    </subcellularLocation>
</comment>
<evidence type="ECO:0000259" key="11">
    <source>
        <dbReference type="Pfam" id="PF07699"/>
    </source>
</evidence>
<evidence type="ECO:0000256" key="1">
    <source>
        <dbReference type="ARBA" id="ARBA00004141"/>
    </source>
</evidence>
<dbReference type="PRINTS" id="PR01176">
    <property type="entry name" value="GABABRECEPTR"/>
</dbReference>
<keyword evidence="9" id="KW-0732">Signal</keyword>
<dbReference type="InterPro" id="IPR009030">
    <property type="entry name" value="Growth_fac_rcpt_cys_sf"/>
</dbReference>
<sequence>MPIFLLVVAAATAVARGSLLCPATCTATVDGSSWPCRYYQNDCKVNITSLDPSRVVDLNVAVINPYVGGLGDLMSQVEPAIAMAVQDIEDSSFLPGYRLNAHLADSKCSVPEATRAAVAAMTTGVTKHVVLSDSCSAACEAVNDALRHFNVLQVGPGCISVSLSDSERYPYFTRMAPSFRFNVISLYDLFRYLGFHRVGTIYGYRSINNLAKDLFIEMMASDNAAGNYSWTHLYSHRVEFIEDATAAVEKAASKDSRINFVALYEAEGSMLLCQAYKKNLLTPDFNWFVAAGWWNQNYILLNANTANSPCTADELHRASYGIIASDRGPMLNTPQFHSLSGRRLDDLYSEYTNECESFANGNGVCNYQWAGYFYDGMWLIASVLHSFLINQNRSINEFGTEQSVQSLNALSEQVDFNGQTGRVRQFNAVNPKTTPPSYGDRDGIVLLRQATGPPESAFVHLAFRTEDGLDFKTSIKWSSTELTKMVACSGATCDFANGWVPSDRTDACPAGQVWSLQEGCLPCSPGHFASLGMSQCEACAPGRFSSTDGAAACSPCTPGTFAMVQRSSNCHDCPEGTYSESVEATQCRRCPIGTYAPSKGLQQCTSCPQDRETAFEGATSEDMCVCSFGQRLEGGSCILCDVTEICDGSRVIGHRPNNQQWLTTLDVAGSQRALSQMIAKEFFLIALKIEKDDQQLNSVMSLFSSRLTAMMNGDEGLNIIAAPDQAVTAALGLVMDVWVLLKPVLVDQTSKMLNAADLDITTAGQVAEQTTALRTASQGVVDALTDAASSAGAHLNGLLVDIAGRQRMLIQELCKDALIVALGASVVTTKASLQRVATLFETTHDSLIFGITAVGIPELRKVCSMHQMQEVSYYYRQVRPYLREITNGRTSVESSMIAVRVAPSINSLTTPLFQAMGAAVRLFVNDTGTCEALGTISESFLESCSLCCLHCSFLFLVFLDSISGALCYDSCYRNRRELRAGYT</sequence>
<evidence type="ECO:0000259" key="10">
    <source>
        <dbReference type="Pfam" id="PF01094"/>
    </source>
</evidence>
<feature type="signal peptide" evidence="9">
    <location>
        <begin position="1"/>
        <end position="17"/>
    </location>
</feature>
<feature type="domain" description="Receptor ligand binding region" evidence="10">
    <location>
        <begin position="77"/>
        <end position="424"/>
    </location>
</feature>
<feature type="domain" description="Tyrosine-protein kinase ephrin type A/B receptor-like" evidence="11">
    <location>
        <begin position="576"/>
        <end position="624"/>
    </location>
</feature>
<feature type="domain" description="NarX-like N-terminal" evidence="12">
    <location>
        <begin position="665"/>
        <end position="745"/>
    </location>
</feature>
<keyword evidence="14" id="KW-1185">Reference proteome</keyword>
<evidence type="ECO:0000313" key="14">
    <source>
        <dbReference type="Proteomes" id="UP001642484"/>
    </source>
</evidence>
<dbReference type="Gene3D" id="3.40.50.2300">
    <property type="match status" value="2"/>
</dbReference>
<evidence type="ECO:0000256" key="2">
    <source>
        <dbReference type="ARBA" id="ARBA00022692"/>
    </source>
</evidence>
<dbReference type="InterPro" id="IPR001828">
    <property type="entry name" value="ANF_lig-bd_rcpt"/>
</dbReference>
<evidence type="ECO:0000259" key="12">
    <source>
        <dbReference type="Pfam" id="PF13675"/>
    </source>
</evidence>
<evidence type="ECO:0000256" key="4">
    <source>
        <dbReference type="ARBA" id="ARBA00023040"/>
    </source>
</evidence>
<evidence type="ECO:0000256" key="9">
    <source>
        <dbReference type="SAM" id="SignalP"/>
    </source>
</evidence>
<evidence type="ECO:0000256" key="7">
    <source>
        <dbReference type="ARBA" id="ARBA00023180"/>
    </source>
</evidence>
<dbReference type="SUPFAM" id="SSF53822">
    <property type="entry name" value="Periplasmic binding protein-like I"/>
    <property type="match status" value="1"/>
</dbReference>
<keyword evidence="2" id="KW-0812">Transmembrane</keyword>
<evidence type="ECO:0000256" key="3">
    <source>
        <dbReference type="ARBA" id="ARBA00022989"/>
    </source>
</evidence>
<gene>
    <name evidence="13" type="ORF">CCMP2556_LOCUS16335</name>
</gene>
<dbReference type="InterPro" id="IPR028082">
    <property type="entry name" value="Peripla_BP_I"/>
</dbReference>
<dbReference type="EMBL" id="CAXAMN010008746">
    <property type="protein sequence ID" value="CAK9026365.1"/>
    <property type="molecule type" value="Genomic_DNA"/>
</dbReference>
<dbReference type="PANTHER" id="PTHR10519:SF20">
    <property type="entry name" value="G-PROTEIN COUPLED RECEPTOR 156-RELATED"/>
    <property type="match status" value="1"/>
</dbReference>
<feature type="chain" id="PRO_5046532832" evidence="9">
    <location>
        <begin position="18"/>
        <end position="983"/>
    </location>
</feature>
<dbReference type="InterPro" id="IPR011641">
    <property type="entry name" value="Tyr-kin_ephrin_A/B_rcpt-like"/>
</dbReference>
<dbReference type="InterPro" id="IPR029095">
    <property type="entry name" value="NarX-like_N"/>
</dbReference>
<keyword evidence="8" id="KW-0807">Transducer</keyword>
<evidence type="ECO:0000256" key="8">
    <source>
        <dbReference type="ARBA" id="ARBA00023224"/>
    </source>
</evidence>
<dbReference type="InterPro" id="IPR002455">
    <property type="entry name" value="GPCR3_GABA-B"/>
</dbReference>
<keyword evidence="4" id="KW-0297">G-protein coupled receptor</keyword>
<dbReference type="Pfam" id="PF01094">
    <property type="entry name" value="ANF_receptor"/>
    <property type="match status" value="1"/>
</dbReference>
<keyword evidence="7" id="KW-0325">Glycoprotein</keyword>